<dbReference type="GO" id="GO:0003677">
    <property type="term" value="F:DNA binding"/>
    <property type="evidence" value="ECO:0007669"/>
    <property type="project" value="InterPro"/>
</dbReference>
<reference evidence="4 6" key="2">
    <citation type="submission" date="2019-03" db="EMBL/GenBank/DDBJ databases">
        <title>Genomic Encyclopedia of Type Strains, Phase IV (KMG-IV): sequencing the most valuable type-strain genomes for metagenomic binning, comparative biology and taxonomic classification.</title>
        <authorList>
            <person name="Goeker M."/>
        </authorList>
    </citation>
    <scope>NUCLEOTIDE SEQUENCE [LARGE SCALE GENOMIC DNA]</scope>
    <source>
        <strain evidence="4 6">DSM 20580</strain>
    </source>
</reference>
<keyword evidence="1" id="KW-0010">Activator</keyword>
<dbReference type="EMBL" id="UGNP01000001">
    <property type="protein sequence ID" value="STX09363.1"/>
    <property type="molecule type" value="Genomic_DNA"/>
</dbReference>
<keyword evidence="3" id="KW-0808">Transferase</keyword>
<sequence>MIQNERIIDEYYKMLVEKNSKYEGIFFVGVKTTGIFCRPTCPAKKPKKENCEFFQTAKEATLASYRPCKRCQPVNYSPLS</sequence>
<evidence type="ECO:0000313" key="5">
    <source>
        <dbReference type="Proteomes" id="UP000254330"/>
    </source>
</evidence>
<accession>A0A8B4Q9H4</accession>
<dbReference type="InterPro" id="IPR004026">
    <property type="entry name" value="Ada_DNA_repair_Zn-bd"/>
</dbReference>
<dbReference type="GO" id="GO:0006355">
    <property type="term" value="P:regulation of DNA-templated transcription"/>
    <property type="evidence" value="ECO:0007669"/>
    <property type="project" value="InterPro"/>
</dbReference>
<dbReference type="AlphaFoldDB" id="A0A8B4Q9H4"/>
<dbReference type="SUPFAM" id="SSF57884">
    <property type="entry name" value="Ada DNA repair protein, N-terminal domain (N-Ada 10)"/>
    <property type="match status" value="1"/>
</dbReference>
<dbReference type="GO" id="GO:0032259">
    <property type="term" value="P:methylation"/>
    <property type="evidence" value="ECO:0007669"/>
    <property type="project" value="UniProtKB-KW"/>
</dbReference>
<evidence type="ECO:0000313" key="6">
    <source>
        <dbReference type="Proteomes" id="UP000294641"/>
    </source>
</evidence>
<dbReference type="Gene3D" id="3.40.10.10">
    <property type="entry name" value="DNA Methylphosphotriester Repair Domain"/>
    <property type="match status" value="1"/>
</dbReference>
<evidence type="ECO:0000313" key="3">
    <source>
        <dbReference type="EMBL" id="STX09363.1"/>
    </source>
</evidence>
<dbReference type="EC" id="2.1.1.-" evidence="3"/>
<dbReference type="Pfam" id="PF02805">
    <property type="entry name" value="Ada_Zn_binding"/>
    <property type="match status" value="1"/>
</dbReference>
<feature type="domain" description="Ada DNA repair metal-binding" evidence="2">
    <location>
        <begin position="11"/>
        <end position="73"/>
    </location>
</feature>
<evidence type="ECO:0000256" key="1">
    <source>
        <dbReference type="ARBA" id="ARBA00023159"/>
    </source>
</evidence>
<proteinExistence type="predicted"/>
<gene>
    <name evidence="3" type="primary">adaA_1</name>
    <name evidence="4" type="ORF">DFR61_12443</name>
    <name evidence="3" type="ORF">NCTC10597_01035</name>
</gene>
<dbReference type="Proteomes" id="UP000294641">
    <property type="component" value="Unassembled WGS sequence"/>
</dbReference>
<dbReference type="Proteomes" id="UP000254330">
    <property type="component" value="Unassembled WGS sequence"/>
</dbReference>
<protein>
    <submittedName>
        <fullName evidence="4">Metal binding Ada-like protein</fullName>
    </submittedName>
    <submittedName>
        <fullName evidence="3">Methylphosphotriester-DNA--protein-cysteine S-methyltransferase</fullName>
        <ecNumber evidence="3">2.1.1.-</ecNumber>
    </submittedName>
</protein>
<reference evidence="3 5" key="1">
    <citation type="submission" date="2018-06" db="EMBL/GenBank/DDBJ databases">
        <authorList>
            <consortium name="Pathogen Informatics"/>
            <person name="Doyle S."/>
        </authorList>
    </citation>
    <scope>NUCLEOTIDE SEQUENCE [LARGE SCALE GENOMIC DNA]</scope>
    <source>
        <strain evidence="3 5">NCTC10597</strain>
    </source>
</reference>
<organism evidence="3 5">
    <name type="scientific">Kurthia zopfii</name>
    <dbReference type="NCBI Taxonomy" id="1650"/>
    <lineage>
        <taxon>Bacteria</taxon>
        <taxon>Bacillati</taxon>
        <taxon>Bacillota</taxon>
        <taxon>Bacilli</taxon>
        <taxon>Bacillales</taxon>
        <taxon>Caryophanaceae</taxon>
        <taxon>Kurthia</taxon>
    </lineage>
</organism>
<keyword evidence="3" id="KW-0489">Methyltransferase</keyword>
<dbReference type="InterPro" id="IPR035451">
    <property type="entry name" value="Ada-like_dom_sf"/>
</dbReference>
<evidence type="ECO:0000259" key="2">
    <source>
        <dbReference type="Pfam" id="PF02805"/>
    </source>
</evidence>
<dbReference type="EMBL" id="SNZG01000024">
    <property type="protein sequence ID" value="TDR36579.1"/>
    <property type="molecule type" value="Genomic_DNA"/>
</dbReference>
<dbReference type="GO" id="GO:0008270">
    <property type="term" value="F:zinc ion binding"/>
    <property type="evidence" value="ECO:0007669"/>
    <property type="project" value="InterPro"/>
</dbReference>
<keyword evidence="6" id="KW-1185">Reference proteome</keyword>
<name>A0A8B4Q9H4_9BACL</name>
<comment type="caution">
    <text evidence="3">The sequence shown here is derived from an EMBL/GenBank/DDBJ whole genome shotgun (WGS) entry which is preliminary data.</text>
</comment>
<dbReference type="OrthoDB" id="9802228at2"/>
<dbReference type="GO" id="GO:0008168">
    <property type="term" value="F:methyltransferase activity"/>
    <property type="evidence" value="ECO:0007669"/>
    <property type="project" value="UniProtKB-KW"/>
</dbReference>
<dbReference type="GO" id="GO:0006281">
    <property type="term" value="P:DNA repair"/>
    <property type="evidence" value="ECO:0007669"/>
    <property type="project" value="InterPro"/>
</dbReference>
<evidence type="ECO:0000313" key="4">
    <source>
        <dbReference type="EMBL" id="TDR36579.1"/>
    </source>
</evidence>